<dbReference type="RefSeq" id="XP_002956613.1">
    <property type="nucleotide sequence ID" value="XM_002956567.1"/>
</dbReference>
<dbReference type="InParanoid" id="D8UD69"/>
<dbReference type="GeneID" id="9619831"/>
<sequence length="371" mass="39053">MRAGLHSCRSTAAHVQTRAVAVPGAAALAVRPHPVSGQAQALVVCHIGVCPLHLNDACDYVRLEPPLALRNQHASKFNLRNVHDAAYDSHSGLVLFAHGTSIYGMDSTNRVAQLAGDDEGGLLFDGIAAEARFIGAQRIAADGHGVTYIRDRDSGSRNGFCLRALYEATMPNSLIGCGVRAVVSVNTGGDMGPHVLTYDSWRRTLLFATRGRAIHQLLSYGITEELVGTDEPAAPYGVGAAAAAASSSFDSSQDATVYGDLNRNGLTAVAAATAVTATQLLPPSPDCKAPLTNVQALAADGSSGNVYFLDGTTGSKTMLRVLRPNGSLETLEEQLRIGPSGNSRWPRLAVLPYGYLAVYGTSSHEMMLLKL</sequence>
<accession>D8UD69</accession>
<organism evidence="2">
    <name type="scientific">Volvox carteri f. nagariensis</name>
    <dbReference type="NCBI Taxonomy" id="3068"/>
    <lineage>
        <taxon>Eukaryota</taxon>
        <taxon>Viridiplantae</taxon>
        <taxon>Chlorophyta</taxon>
        <taxon>core chlorophytes</taxon>
        <taxon>Chlorophyceae</taxon>
        <taxon>CS clade</taxon>
        <taxon>Chlamydomonadales</taxon>
        <taxon>Volvocaceae</taxon>
        <taxon>Volvox</taxon>
    </lineage>
</organism>
<dbReference type="AlphaFoldDB" id="D8UD69"/>
<dbReference type="EMBL" id="GL378383">
    <property type="protein sequence ID" value="EFJ42380.1"/>
    <property type="molecule type" value="Genomic_DNA"/>
</dbReference>
<dbReference type="Proteomes" id="UP000001058">
    <property type="component" value="Unassembled WGS sequence"/>
</dbReference>
<keyword evidence="2" id="KW-1185">Reference proteome</keyword>
<evidence type="ECO:0000313" key="1">
    <source>
        <dbReference type="EMBL" id="EFJ42380.1"/>
    </source>
</evidence>
<protein>
    <submittedName>
        <fullName evidence="1">Uncharacterized protein</fullName>
    </submittedName>
</protein>
<gene>
    <name evidence="1" type="ORF">VOLCADRAFT_97617</name>
</gene>
<name>D8UD69_VOLCA</name>
<reference evidence="1 2" key="1">
    <citation type="journal article" date="2010" name="Science">
        <title>Genomic analysis of organismal complexity in the multicellular green alga Volvox carteri.</title>
        <authorList>
            <person name="Prochnik S.E."/>
            <person name="Umen J."/>
            <person name="Nedelcu A.M."/>
            <person name="Hallmann A."/>
            <person name="Miller S.M."/>
            <person name="Nishii I."/>
            <person name="Ferris P."/>
            <person name="Kuo A."/>
            <person name="Mitros T."/>
            <person name="Fritz-Laylin L.K."/>
            <person name="Hellsten U."/>
            <person name="Chapman J."/>
            <person name="Simakov O."/>
            <person name="Rensing S.A."/>
            <person name="Terry A."/>
            <person name="Pangilinan J."/>
            <person name="Kapitonov V."/>
            <person name="Jurka J."/>
            <person name="Salamov A."/>
            <person name="Shapiro H."/>
            <person name="Schmutz J."/>
            <person name="Grimwood J."/>
            <person name="Lindquist E."/>
            <person name="Lucas S."/>
            <person name="Grigoriev I.V."/>
            <person name="Schmitt R."/>
            <person name="Kirk D."/>
            <person name="Rokhsar D.S."/>
        </authorList>
    </citation>
    <scope>NUCLEOTIDE SEQUENCE [LARGE SCALE GENOMIC DNA]</scope>
    <source>
        <strain evidence="2">f. Nagariensis / Eve</strain>
    </source>
</reference>
<dbReference type="OrthoDB" id="535997at2759"/>
<proteinExistence type="predicted"/>
<dbReference type="KEGG" id="vcn:VOLCADRAFT_97617"/>
<evidence type="ECO:0000313" key="2">
    <source>
        <dbReference type="Proteomes" id="UP000001058"/>
    </source>
</evidence>